<dbReference type="AlphaFoldDB" id="A0A285EB37"/>
<dbReference type="EMBL" id="OBDO01000003">
    <property type="protein sequence ID" value="SNX96255.1"/>
    <property type="molecule type" value="Genomic_DNA"/>
</dbReference>
<dbReference type="RefSeq" id="WP_097206248.1">
    <property type="nucleotide sequence ID" value="NZ_JACHXB010000004.1"/>
</dbReference>
<gene>
    <name evidence="1" type="ORF">SAMN06893097_103424</name>
</gene>
<protein>
    <recommendedName>
        <fullName evidence="3">Cupin domain-containing protein</fullName>
    </recommendedName>
</protein>
<reference evidence="1 2" key="1">
    <citation type="submission" date="2017-09" db="EMBL/GenBank/DDBJ databases">
        <authorList>
            <person name="Ehlers B."/>
            <person name="Leendertz F.H."/>
        </authorList>
    </citation>
    <scope>NUCLEOTIDE SEQUENCE [LARGE SCALE GENOMIC DNA]</scope>
    <source>
        <strain evidence="1 2">DSM 46844</strain>
    </source>
</reference>
<organism evidence="1 2">
    <name type="scientific">Geodermatophilus sabuli</name>
    <dbReference type="NCBI Taxonomy" id="1564158"/>
    <lineage>
        <taxon>Bacteria</taxon>
        <taxon>Bacillati</taxon>
        <taxon>Actinomycetota</taxon>
        <taxon>Actinomycetes</taxon>
        <taxon>Geodermatophilales</taxon>
        <taxon>Geodermatophilaceae</taxon>
        <taxon>Geodermatophilus</taxon>
    </lineage>
</organism>
<evidence type="ECO:0000313" key="1">
    <source>
        <dbReference type="EMBL" id="SNX96255.1"/>
    </source>
</evidence>
<evidence type="ECO:0000313" key="2">
    <source>
        <dbReference type="Proteomes" id="UP000219514"/>
    </source>
</evidence>
<proteinExistence type="predicted"/>
<dbReference type="OrthoDB" id="1119958at2"/>
<evidence type="ECO:0008006" key="3">
    <source>
        <dbReference type="Google" id="ProtNLM"/>
    </source>
</evidence>
<name>A0A285EB37_9ACTN</name>
<dbReference type="InterPro" id="IPR014710">
    <property type="entry name" value="RmlC-like_jellyroll"/>
</dbReference>
<keyword evidence="2" id="KW-1185">Reference proteome</keyword>
<dbReference type="SUPFAM" id="SSF51182">
    <property type="entry name" value="RmlC-like cupins"/>
    <property type="match status" value="1"/>
</dbReference>
<dbReference type="Gene3D" id="2.60.120.10">
    <property type="entry name" value="Jelly Rolls"/>
    <property type="match status" value="1"/>
</dbReference>
<dbReference type="InterPro" id="IPR011051">
    <property type="entry name" value="RmlC_Cupin_sf"/>
</dbReference>
<sequence>MQAIERTALPVAIEGNGVDFRAARFGDMSVGWIRLPAGTDLRPALAGLSGDRCPCPHWGYMISGSLVMHGAEGDTRYEAGQAFYWAPGHAPEALTDCEYVDFSPSEELEAVVRHIRGD</sequence>
<accession>A0A285EB37</accession>
<dbReference type="Proteomes" id="UP000219514">
    <property type="component" value="Unassembled WGS sequence"/>
</dbReference>